<evidence type="ECO:0000313" key="14">
    <source>
        <dbReference type="Proteomes" id="UP000070544"/>
    </source>
</evidence>
<dbReference type="GO" id="GO:0012505">
    <property type="term" value="C:endomembrane system"/>
    <property type="evidence" value="ECO:0007669"/>
    <property type="project" value="UniProtKB-SubCell"/>
</dbReference>
<feature type="transmembrane region" description="Helical" evidence="10">
    <location>
        <begin position="38"/>
        <end position="55"/>
    </location>
</feature>
<dbReference type="GO" id="GO:0006874">
    <property type="term" value="P:intracellular calcium ion homeostasis"/>
    <property type="evidence" value="ECO:0007669"/>
    <property type="project" value="TreeGrafter"/>
</dbReference>
<dbReference type="GO" id="GO:0000329">
    <property type="term" value="C:fungal-type vacuole membrane"/>
    <property type="evidence" value="ECO:0007669"/>
    <property type="project" value="TreeGrafter"/>
</dbReference>
<name>A0A139AVA9_GONPJ</name>
<keyword evidence="8 10" id="KW-0406">Ion transport</keyword>
<dbReference type="Pfam" id="PF01699">
    <property type="entry name" value="Na_Ca_ex"/>
    <property type="match status" value="2"/>
</dbReference>
<feature type="transmembrane region" description="Helical" evidence="10">
    <location>
        <begin position="287"/>
        <end position="306"/>
    </location>
</feature>
<evidence type="ECO:0000256" key="2">
    <source>
        <dbReference type="ARBA" id="ARBA00008170"/>
    </source>
</evidence>
<feature type="transmembrane region" description="Helical" evidence="10">
    <location>
        <begin position="61"/>
        <end position="80"/>
    </location>
</feature>
<keyword evidence="6 10" id="KW-0106">Calcium</keyword>
<gene>
    <name evidence="13" type="ORF">M427DRAFT_52232</name>
</gene>
<feature type="region of interest" description="Disordered" evidence="11">
    <location>
        <begin position="1"/>
        <end position="23"/>
    </location>
</feature>
<evidence type="ECO:0000256" key="7">
    <source>
        <dbReference type="ARBA" id="ARBA00022989"/>
    </source>
</evidence>
<evidence type="ECO:0000256" key="11">
    <source>
        <dbReference type="SAM" id="MobiDB-lite"/>
    </source>
</evidence>
<evidence type="ECO:0000256" key="1">
    <source>
        <dbReference type="ARBA" id="ARBA00004127"/>
    </source>
</evidence>
<dbReference type="AlphaFoldDB" id="A0A139AVA9"/>
<feature type="transmembrane region" description="Helical" evidence="10">
    <location>
        <begin position="161"/>
        <end position="185"/>
    </location>
</feature>
<dbReference type="InterPro" id="IPR004798">
    <property type="entry name" value="CAX-like"/>
</dbReference>
<dbReference type="InterPro" id="IPR004713">
    <property type="entry name" value="CaH_exchang"/>
</dbReference>
<keyword evidence="4 10" id="KW-0109">Calcium transport</keyword>
<dbReference type="EMBL" id="KQ965735">
    <property type="protein sequence ID" value="KXS20647.1"/>
    <property type="molecule type" value="Genomic_DNA"/>
</dbReference>
<keyword evidence="5 10" id="KW-0812">Transmembrane</keyword>
<evidence type="ECO:0000256" key="8">
    <source>
        <dbReference type="ARBA" id="ARBA00023065"/>
    </source>
</evidence>
<feature type="compositionally biased region" description="Polar residues" evidence="11">
    <location>
        <begin position="1"/>
        <end position="14"/>
    </location>
</feature>
<dbReference type="OrthoDB" id="1699231at2759"/>
<keyword evidence="10" id="KW-0926">Vacuole</keyword>
<evidence type="ECO:0000256" key="9">
    <source>
        <dbReference type="ARBA" id="ARBA00023136"/>
    </source>
</evidence>
<dbReference type="NCBIfam" id="TIGR00846">
    <property type="entry name" value="caca2"/>
    <property type="match status" value="1"/>
</dbReference>
<feature type="domain" description="Sodium/calcium exchanger membrane region" evidence="12">
    <location>
        <begin position="61"/>
        <end position="222"/>
    </location>
</feature>
<evidence type="ECO:0000259" key="12">
    <source>
        <dbReference type="Pfam" id="PF01699"/>
    </source>
</evidence>
<keyword evidence="3 10" id="KW-0813">Transport</keyword>
<feature type="transmembrane region" description="Helical" evidence="10">
    <location>
        <begin position="347"/>
        <end position="366"/>
    </location>
</feature>
<feature type="transmembrane region" description="Helical" evidence="10">
    <location>
        <begin position="318"/>
        <end position="341"/>
    </location>
</feature>
<comment type="subcellular location">
    <subcellularLocation>
        <location evidence="1">Endomembrane system</location>
        <topology evidence="1">Multi-pass membrane protein</topology>
    </subcellularLocation>
    <subcellularLocation>
        <location evidence="10">Vacuole membrane</location>
    </subcellularLocation>
</comment>
<organism evidence="13 14">
    <name type="scientific">Gonapodya prolifera (strain JEL478)</name>
    <name type="common">Monoblepharis prolifera</name>
    <dbReference type="NCBI Taxonomy" id="1344416"/>
    <lineage>
        <taxon>Eukaryota</taxon>
        <taxon>Fungi</taxon>
        <taxon>Fungi incertae sedis</taxon>
        <taxon>Chytridiomycota</taxon>
        <taxon>Chytridiomycota incertae sedis</taxon>
        <taxon>Monoblepharidomycetes</taxon>
        <taxon>Monoblepharidales</taxon>
        <taxon>Gonapodyaceae</taxon>
        <taxon>Gonapodya</taxon>
    </lineage>
</organism>
<evidence type="ECO:0000256" key="3">
    <source>
        <dbReference type="ARBA" id="ARBA00022448"/>
    </source>
</evidence>
<keyword evidence="7 10" id="KW-1133">Transmembrane helix</keyword>
<keyword evidence="9 10" id="KW-0472">Membrane</keyword>
<evidence type="ECO:0000256" key="5">
    <source>
        <dbReference type="ARBA" id="ARBA00022692"/>
    </source>
</evidence>
<keyword evidence="10" id="KW-0050">Antiport</keyword>
<dbReference type="OMA" id="KHTWVFF"/>
<sequence>MPPTETSRLLPSNHTSEEHSGSSPTVVSSLHAAATQSWLNVLLVFVPVGIAAGVLSWGPQWIFTFNFLAILPLAQLLGFATEEIALRTSQTIGGLLNATFGNAGELLILGVAALQGGLVRIVQASLIGSILSNLLFVAGLCFFVAGLRYKEARFAVPIANISGSLLSLALAGILLPGAFFAQLVANPPSKEGPTPEEQVVNVSRGASIILLGIYFAYLYFQLHSHKHLFEDPEGEEEAEEPKMNFWVAVILLAGSTVIIAVCAEYLVGSIEGISEEWGLTKSFVGLVLLPIVGNAAEHLTAVTVAYKNKLGLSLGISVGSALQIAMFVGPVLVLTGWAIGVPLTLEFGVFETAVSFVSVFIVVHLIDDGATNYLEGLLLLGTYAITCIAFWYMP</sequence>
<dbReference type="PANTHER" id="PTHR31503:SF22">
    <property type="entry name" value="VACUOLAR CALCIUM ION TRANSPORTER"/>
    <property type="match status" value="1"/>
</dbReference>
<evidence type="ECO:0000256" key="10">
    <source>
        <dbReference type="RuleBase" id="RU365028"/>
    </source>
</evidence>
<dbReference type="PANTHER" id="PTHR31503">
    <property type="entry name" value="VACUOLAR CALCIUM ION TRANSPORTER"/>
    <property type="match status" value="1"/>
</dbReference>
<dbReference type="GO" id="GO:0015369">
    <property type="term" value="F:calcium:proton antiporter activity"/>
    <property type="evidence" value="ECO:0007669"/>
    <property type="project" value="UniProtKB-UniRule"/>
</dbReference>
<dbReference type="InterPro" id="IPR004837">
    <property type="entry name" value="NaCa_Exmemb"/>
</dbReference>
<feature type="transmembrane region" description="Helical" evidence="10">
    <location>
        <begin position="92"/>
        <end position="114"/>
    </location>
</feature>
<evidence type="ECO:0000256" key="6">
    <source>
        <dbReference type="ARBA" id="ARBA00022837"/>
    </source>
</evidence>
<accession>A0A139AVA9</accession>
<keyword evidence="14" id="KW-1185">Reference proteome</keyword>
<protein>
    <recommendedName>
        <fullName evidence="10">Vacuolar calcium ion transporter</fullName>
    </recommendedName>
</protein>
<feature type="transmembrane region" description="Helical" evidence="10">
    <location>
        <begin position="243"/>
        <end position="267"/>
    </location>
</feature>
<dbReference type="NCBIfam" id="TIGR00378">
    <property type="entry name" value="cax"/>
    <property type="match status" value="1"/>
</dbReference>
<comment type="similarity">
    <text evidence="2 10">Belongs to the Ca(2+):cation antiporter (CaCA) (TC 2.A.19) family.</text>
</comment>
<dbReference type="STRING" id="1344416.A0A139AVA9"/>
<proteinExistence type="inferred from homology"/>
<dbReference type="InterPro" id="IPR044880">
    <property type="entry name" value="NCX_ion-bd_dom_sf"/>
</dbReference>
<comment type="function">
    <text evidence="10">Has a role in promoting intracellular calcium ion sequestration via the exchange of calcium ions for hydrogen ions across the vacuolar membrane. Involved also in manganese ion homeostasis via its uptake into the vacuole.</text>
</comment>
<feature type="transmembrane region" description="Helical" evidence="10">
    <location>
        <begin position="373"/>
        <end position="393"/>
    </location>
</feature>
<feature type="transmembrane region" description="Helical" evidence="10">
    <location>
        <begin position="126"/>
        <end position="149"/>
    </location>
</feature>
<dbReference type="Gene3D" id="1.20.1420.30">
    <property type="entry name" value="NCX, central ion-binding region"/>
    <property type="match status" value="2"/>
</dbReference>
<evidence type="ECO:0000256" key="4">
    <source>
        <dbReference type="ARBA" id="ARBA00022568"/>
    </source>
</evidence>
<evidence type="ECO:0000313" key="13">
    <source>
        <dbReference type="EMBL" id="KXS20647.1"/>
    </source>
</evidence>
<dbReference type="Proteomes" id="UP000070544">
    <property type="component" value="Unassembled WGS sequence"/>
</dbReference>
<reference evidence="13 14" key="1">
    <citation type="journal article" date="2015" name="Genome Biol. Evol.">
        <title>Phylogenomic analyses indicate that early fungi evolved digesting cell walls of algal ancestors of land plants.</title>
        <authorList>
            <person name="Chang Y."/>
            <person name="Wang S."/>
            <person name="Sekimoto S."/>
            <person name="Aerts A.L."/>
            <person name="Choi C."/>
            <person name="Clum A."/>
            <person name="LaButti K.M."/>
            <person name="Lindquist E.A."/>
            <person name="Yee Ngan C."/>
            <person name="Ohm R.A."/>
            <person name="Salamov A.A."/>
            <person name="Grigoriev I.V."/>
            <person name="Spatafora J.W."/>
            <person name="Berbee M.L."/>
        </authorList>
    </citation>
    <scope>NUCLEOTIDE SEQUENCE [LARGE SCALE GENOMIC DNA]</scope>
    <source>
        <strain evidence="13 14">JEL478</strain>
    </source>
</reference>
<feature type="transmembrane region" description="Helical" evidence="10">
    <location>
        <begin position="205"/>
        <end position="222"/>
    </location>
</feature>
<feature type="domain" description="Sodium/calcium exchanger membrane region" evidence="12">
    <location>
        <begin position="248"/>
        <end position="391"/>
    </location>
</feature>